<proteinExistence type="predicted"/>
<dbReference type="AlphaFoldDB" id="A0A975GQC0"/>
<accession>A0A975GQC0</accession>
<protein>
    <submittedName>
        <fullName evidence="1">Uncharacterized protein</fullName>
    </submittedName>
</protein>
<organism evidence="1 2">
    <name type="scientific">Desulfonema magnum</name>
    <dbReference type="NCBI Taxonomy" id="45655"/>
    <lineage>
        <taxon>Bacteria</taxon>
        <taxon>Pseudomonadati</taxon>
        <taxon>Thermodesulfobacteriota</taxon>
        <taxon>Desulfobacteria</taxon>
        <taxon>Desulfobacterales</taxon>
        <taxon>Desulfococcaceae</taxon>
        <taxon>Desulfonema</taxon>
    </lineage>
</organism>
<gene>
    <name evidence="1" type="ORF">dnm_048300</name>
</gene>
<reference evidence="1" key="1">
    <citation type="journal article" date="2021" name="Microb. Physiol.">
        <title>Proteogenomic Insights into the Physiology of Marine, Sulfate-Reducing, Filamentous Desulfonema limicola and Desulfonema magnum.</title>
        <authorList>
            <person name="Schnaars V."/>
            <person name="Wohlbrand L."/>
            <person name="Scheve S."/>
            <person name="Hinrichs C."/>
            <person name="Reinhardt R."/>
            <person name="Rabus R."/>
        </authorList>
    </citation>
    <scope>NUCLEOTIDE SEQUENCE</scope>
    <source>
        <strain evidence="1">4be13</strain>
    </source>
</reference>
<dbReference type="KEGG" id="dmm:dnm_048300"/>
<dbReference type="Proteomes" id="UP000663722">
    <property type="component" value="Chromosome"/>
</dbReference>
<sequence length="49" mass="5721">MKNFDSYCIFFTVKIHFENPGFLSENIFMTGGEKPGFFMSVYLSDQVQK</sequence>
<dbReference type="EMBL" id="CP061800">
    <property type="protein sequence ID" value="QTA88783.1"/>
    <property type="molecule type" value="Genomic_DNA"/>
</dbReference>
<keyword evidence="2" id="KW-1185">Reference proteome</keyword>
<name>A0A975GQC0_9BACT</name>
<evidence type="ECO:0000313" key="1">
    <source>
        <dbReference type="EMBL" id="QTA88783.1"/>
    </source>
</evidence>
<evidence type="ECO:0000313" key="2">
    <source>
        <dbReference type="Proteomes" id="UP000663722"/>
    </source>
</evidence>